<dbReference type="InterPro" id="IPR006143">
    <property type="entry name" value="RND_pump_MFP"/>
</dbReference>
<name>A0ABN1JX32_9BURK</name>
<dbReference type="InterPro" id="IPR058625">
    <property type="entry name" value="MdtA-like_BSH"/>
</dbReference>
<dbReference type="Gene3D" id="2.40.30.170">
    <property type="match status" value="1"/>
</dbReference>
<evidence type="ECO:0000259" key="5">
    <source>
        <dbReference type="Pfam" id="PF25917"/>
    </source>
</evidence>
<sequence length="403" mass="41159">MNFTCHLRRPGSRPALLIVAAASSVVVALAGCSPAAQAPAARPPVEVGVVTLKPEALALQTELPGRVRAANSAEVRPQVGGVLRARLFEEGSVVKAGQVLYRIEPATYQAAVDQAQAALVNAEASVGAARLKAERYAALVKINGIAQQDADDAQVSYQQALASVAEKKAALASARIDLAHTEVTAPISGRIGISSVTPGALLTASQTTALATIRGLDKVDVDLTQSSAELLKLRRLLAGATMKAGSTAVNLKLEDGSAYAQAGTLKLQEVAVDEATGSVTLRASFPNPEGLLLPGMYVRAVLAQAQDSAALLAPQQGVTRDPKGNATALVVNSANKVEQRTLTTDRAIGDRWLVGSGLAAGERLVVEGSDKVKAGDTVKPVAVELGAKPAATAEAAASAVKGG</sequence>
<dbReference type="PANTHER" id="PTHR30158:SF3">
    <property type="entry name" value="MULTIDRUG EFFLUX PUMP SUBUNIT ACRA-RELATED"/>
    <property type="match status" value="1"/>
</dbReference>
<dbReference type="PANTHER" id="PTHR30158">
    <property type="entry name" value="ACRA/E-RELATED COMPONENT OF DRUG EFFLUX TRANSPORTER"/>
    <property type="match status" value="1"/>
</dbReference>
<feature type="signal peptide" evidence="3">
    <location>
        <begin position="1"/>
        <end position="38"/>
    </location>
</feature>
<comment type="caution">
    <text evidence="8">The sequence shown here is derived from an EMBL/GenBank/DDBJ whole genome shotgun (WGS) entry which is preliminary data.</text>
</comment>
<dbReference type="EMBL" id="BAAAEW010000008">
    <property type="protein sequence ID" value="GAA0748334.1"/>
    <property type="molecule type" value="Genomic_DNA"/>
</dbReference>
<dbReference type="RefSeq" id="WP_141289680.1">
    <property type="nucleotide sequence ID" value="NZ_BAAAEW010000008.1"/>
</dbReference>
<dbReference type="InterPro" id="IPR058624">
    <property type="entry name" value="MdtA-like_HH"/>
</dbReference>
<feature type="domain" description="Multidrug resistance protein MdtA-like alpha-helical hairpin" evidence="4">
    <location>
        <begin position="112"/>
        <end position="181"/>
    </location>
</feature>
<dbReference type="Pfam" id="PF25967">
    <property type="entry name" value="RND-MFP_C"/>
    <property type="match status" value="1"/>
</dbReference>
<dbReference type="Gene3D" id="2.40.50.100">
    <property type="match status" value="1"/>
</dbReference>
<proteinExistence type="inferred from homology"/>
<gene>
    <name evidence="8" type="ORF">GCM10009107_17670</name>
</gene>
<keyword evidence="9" id="KW-1185">Reference proteome</keyword>
<evidence type="ECO:0000313" key="8">
    <source>
        <dbReference type="EMBL" id="GAA0748334.1"/>
    </source>
</evidence>
<evidence type="ECO:0000256" key="1">
    <source>
        <dbReference type="ARBA" id="ARBA00004196"/>
    </source>
</evidence>
<evidence type="ECO:0000259" key="6">
    <source>
        <dbReference type="Pfam" id="PF25944"/>
    </source>
</evidence>
<comment type="similarity">
    <text evidence="2">Belongs to the membrane fusion protein (MFP) (TC 8.A.1) family.</text>
</comment>
<evidence type="ECO:0000259" key="7">
    <source>
        <dbReference type="Pfam" id="PF25967"/>
    </source>
</evidence>
<evidence type="ECO:0000256" key="3">
    <source>
        <dbReference type="SAM" id="SignalP"/>
    </source>
</evidence>
<feature type="domain" description="Multidrug resistance protein MdtA-like C-terminal permuted SH3" evidence="7">
    <location>
        <begin position="310"/>
        <end position="371"/>
    </location>
</feature>
<dbReference type="Proteomes" id="UP001500279">
    <property type="component" value="Unassembled WGS sequence"/>
</dbReference>
<feature type="domain" description="Multidrug resistance protein MdtA-like beta-barrel" evidence="6">
    <location>
        <begin position="219"/>
        <end position="303"/>
    </location>
</feature>
<dbReference type="Pfam" id="PF25876">
    <property type="entry name" value="HH_MFP_RND"/>
    <property type="match status" value="1"/>
</dbReference>
<dbReference type="InterPro" id="IPR058627">
    <property type="entry name" value="MdtA-like_C"/>
</dbReference>
<dbReference type="Gene3D" id="2.40.420.20">
    <property type="match status" value="1"/>
</dbReference>
<evidence type="ECO:0000259" key="4">
    <source>
        <dbReference type="Pfam" id="PF25876"/>
    </source>
</evidence>
<dbReference type="Gene3D" id="1.10.287.470">
    <property type="entry name" value="Helix hairpin bin"/>
    <property type="match status" value="1"/>
</dbReference>
<dbReference type="InterPro" id="IPR058626">
    <property type="entry name" value="MdtA-like_b-barrel"/>
</dbReference>
<accession>A0ABN1JX32</accession>
<comment type="subcellular location">
    <subcellularLocation>
        <location evidence="1">Cell envelope</location>
    </subcellularLocation>
</comment>
<reference evidence="8 9" key="1">
    <citation type="journal article" date="2019" name="Int. J. Syst. Evol. Microbiol.">
        <title>The Global Catalogue of Microorganisms (GCM) 10K type strain sequencing project: providing services to taxonomists for standard genome sequencing and annotation.</title>
        <authorList>
            <consortium name="The Broad Institute Genomics Platform"/>
            <consortium name="The Broad Institute Genome Sequencing Center for Infectious Disease"/>
            <person name="Wu L."/>
            <person name="Ma J."/>
        </authorList>
    </citation>
    <scope>NUCLEOTIDE SEQUENCE [LARGE SCALE GENOMIC DNA]</scope>
    <source>
        <strain evidence="8 9">JCM 15503</strain>
    </source>
</reference>
<feature type="chain" id="PRO_5046099784" evidence="3">
    <location>
        <begin position="39"/>
        <end position="403"/>
    </location>
</feature>
<evidence type="ECO:0000256" key="2">
    <source>
        <dbReference type="ARBA" id="ARBA00009477"/>
    </source>
</evidence>
<dbReference type="Pfam" id="PF25917">
    <property type="entry name" value="BSH_RND"/>
    <property type="match status" value="1"/>
</dbReference>
<dbReference type="SUPFAM" id="SSF111369">
    <property type="entry name" value="HlyD-like secretion proteins"/>
    <property type="match status" value="1"/>
</dbReference>
<dbReference type="NCBIfam" id="TIGR01730">
    <property type="entry name" value="RND_mfp"/>
    <property type="match status" value="1"/>
</dbReference>
<feature type="domain" description="Multidrug resistance protein MdtA-like barrel-sandwich hybrid" evidence="5">
    <location>
        <begin position="71"/>
        <end position="213"/>
    </location>
</feature>
<keyword evidence="3" id="KW-0732">Signal</keyword>
<evidence type="ECO:0000313" key="9">
    <source>
        <dbReference type="Proteomes" id="UP001500279"/>
    </source>
</evidence>
<protein>
    <submittedName>
        <fullName evidence="8">Efflux RND transporter periplasmic adaptor subunit</fullName>
    </submittedName>
</protein>
<organism evidence="8 9">
    <name type="scientific">Ideonella azotifigens</name>
    <dbReference type="NCBI Taxonomy" id="513160"/>
    <lineage>
        <taxon>Bacteria</taxon>
        <taxon>Pseudomonadati</taxon>
        <taxon>Pseudomonadota</taxon>
        <taxon>Betaproteobacteria</taxon>
        <taxon>Burkholderiales</taxon>
        <taxon>Sphaerotilaceae</taxon>
        <taxon>Ideonella</taxon>
    </lineage>
</organism>
<dbReference type="Pfam" id="PF25944">
    <property type="entry name" value="Beta-barrel_RND"/>
    <property type="match status" value="1"/>
</dbReference>